<accession>A0AAU9K1B2</accession>
<evidence type="ECO:0000313" key="3">
    <source>
        <dbReference type="EMBL" id="CAG9331687.1"/>
    </source>
</evidence>
<keyword evidence="4" id="KW-1185">Reference proteome</keyword>
<gene>
    <name evidence="3" type="ORF">BSTOLATCC_MIC53751</name>
</gene>
<feature type="region of interest" description="Disordered" evidence="1">
    <location>
        <begin position="38"/>
        <end position="57"/>
    </location>
</feature>
<dbReference type="GO" id="GO:0005509">
    <property type="term" value="F:calcium ion binding"/>
    <property type="evidence" value="ECO:0007669"/>
    <property type="project" value="InterPro"/>
</dbReference>
<evidence type="ECO:0000256" key="1">
    <source>
        <dbReference type="SAM" id="MobiDB-lite"/>
    </source>
</evidence>
<feature type="region of interest" description="Disordered" evidence="1">
    <location>
        <begin position="94"/>
        <end position="131"/>
    </location>
</feature>
<dbReference type="AlphaFoldDB" id="A0AAU9K1B2"/>
<evidence type="ECO:0000313" key="4">
    <source>
        <dbReference type="Proteomes" id="UP001162131"/>
    </source>
</evidence>
<feature type="region of interest" description="Disordered" evidence="1">
    <location>
        <begin position="333"/>
        <end position="358"/>
    </location>
</feature>
<feature type="compositionally biased region" description="Low complexity" evidence="1">
    <location>
        <begin position="46"/>
        <end position="57"/>
    </location>
</feature>
<name>A0AAU9K1B2_9CILI</name>
<dbReference type="EMBL" id="CAJZBQ010000053">
    <property type="protein sequence ID" value="CAG9331687.1"/>
    <property type="molecule type" value="Genomic_DNA"/>
</dbReference>
<evidence type="ECO:0000259" key="2">
    <source>
        <dbReference type="PROSITE" id="PS50222"/>
    </source>
</evidence>
<feature type="region of interest" description="Disordered" evidence="1">
    <location>
        <begin position="630"/>
        <end position="650"/>
    </location>
</feature>
<dbReference type="InterPro" id="IPR002048">
    <property type="entry name" value="EF_hand_dom"/>
</dbReference>
<feature type="compositionally biased region" description="Basic and acidic residues" evidence="1">
    <location>
        <begin position="333"/>
        <end position="349"/>
    </location>
</feature>
<organism evidence="3 4">
    <name type="scientific">Blepharisma stoltei</name>
    <dbReference type="NCBI Taxonomy" id="1481888"/>
    <lineage>
        <taxon>Eukaryota</taxon>
        <taxon>Sar</taxon>
        <taxon>Alveolata</taxon>
        <taxon>Ciliophora</taxon>
        <taxon>Postciliodesmatophora</taxon>
        <taxon>Heterotrichea</taxon>
        <taxon>Heterotrichida</taxon>
        <taxon>Blepharismidae</taxon>
        <taxon>Blepharisma</taxon>
    </lineage>
</organism>
<protein>
    <recommendedName>
        <fullName evidence="2">EF-hand domain-containing protein</fullName>
    </recommendedName>
</protein>
<dbReference type="PROSITE" id="PS50222">
    <property type="entry name" value="EF_HAND_2"/>
    <property type="match status" value="1"/>
</dbReference>
<feature type="domain" description="EF-hand" evidence="2">
    <location>
        <begin position="397"/>
        <end position="432"/>
    </location>
</feature>
<comment type="caution">
    <text evidence="3">The sequence shown here is derived from an EMBL/GenBank/DDBJ whole genome shotgun (WGS) entry which is preliminary data.</text>
</comment>
<sequence>MEIPLGSLGEFLDLSFTTTKTRAQTAKTEPFSNSYRQAHGRQYSGAATTPTAKPSAKQYFSTNSRSFHNIKADNSNEGYCFTNSIKLAHERVRLQSQQQPRPMTRGVTLKARPKTTESKNSKKTTVTKKVEEDATKPLEELENNVRSELQMRANHFLIRTMKREQALINQAGVVKQSTSDNLFYELAGHVMNIHKEETRAKTPDNNHYKPTLNNLSFESAQQKLAQSSIDFWLKKRGIGKETKYDLNHFSTALFEQLDINGVGYLEGEAVLQSLLRLGIATDPTILRKTLGLSFRTNSLKTLKIHLHDFKTLFKSDGRTNSILTRMNELSLEERENKSRRTSKTERNSDYEDDSSIISSKGNKKESWFKLFKIGFGRQLTGSDFGKKKLDSIVTINEHEDLIKKWWKEIDPNEKNQVTINEVALKLAELKFAPNRNESKRIIYGIIGIKSHVSNTQFHQIFAKSMLIGSLLNLSNRLFEENSNPSTANSLKISSYQRSLIMSGIRCPNSDISIEEGSNTIKAVEKYQIQAEGQIIKVDPDELRSKMLKLAGISEIEANQRSSSMKHYRKLSGEIKGISENFFHQKSSTLQSPIKIENSQSIIEEPKDIQEISDEELRTDKESEEGIFTHKSSMRRSSAMSSKRSNHSRQEVEIRIGKEDHIEMETTTEKAKFYKSHIKPKQIVEANITPSNHGSRLSKVFDKIRWGAKVYRRFSSRLPPSEEPAVSKSISPILKDIKETRREKRSQSFTKTEAGMVGITYNFASLISKIASQPKQEIKETEILRPVEKDEEIKEKPKESASEIHWKDSSFLIVEEAPKEKRLFLPSREEYFRRLKAKEDSKKRSEAQSDLLKNYQNMVFHVPENKNFVN</sequence>
<dbReference type="Proteomes" id="UP001162131">
    <property type="component" value="Unassembled WGS sequence"/>
</dbReference>
<proteinExistence type="predicted"/>
<reference evidence="3" key="1">
    <citation type="submission" date="2021-09" db="EMBL/GenBank/DDBJ databases">
        <authorList>
            <consortium name="AG Swart"/>
            <person name="Singh M."/>
            <person name="Singh A."/>
            <person name="Seah K."/>
            <person name="Emmerich C."/>
        </authorList>
    </citation>
    <scope>NUCLEOTIDE SEQUENCE</scope>
    <source>
        <strain evidence="3">ATCC30299</strain>
    </source>
</reference>